<evidence type="ECO:0000313" key="3">
    <source>
        <dbReference type="EMBL" id="SCC31643.1"/>
    </source>
</evidence>
<organism evidence="3 4">
    <name type="scientific">[Bacillus] enclensis</name>
    <dbReference type="NCBI Taxonomy" id="1402860"/>
    <lineage>
        <taxon>Bacteria</taxon>
        <taxon>Bacillati</taxon>
        <taxon>Bacillota</taxon>
        <taxon>Bacilli</taxon>
        <taxon>Bacillales</taxon>
        <taxon>Bacillaceae</taxon>
        <taxon>Rossellomorea</taxon>
    </lineage>
</organism>
<dbReference type="RefSeq" id="WP_058299755.1">
    <property type="nucleotide sequence ID" value="NZ_FMAU01000007.1"/>
</dbReference>
<evidence type="ECO:0000313" key="4">
    <source>
        <dbReference type="Proteomes" id="UP000181997"/>
    </source>
</evidence>
<dbReference type="InterPro" id="IPR014529">
    <property type="entry name" value="UCP026631"/>
</dbReference>
<dbReference type="PANTHER" id="PTHR34473">
    <property type="entry name" value="UPF0699 TRANSMEMBRANE PROTEIN YDBS"/>
    <property type="match status" value="1"/>
</dbReference>
<keyword evidence="1" id="KW-1133">Transmembrane helix</keyword>
<name>A0A0V8H940_9BACI</name>
<proteinExistence type="predicted"/>
<keyword evidence="1" id="KW-0812">Transmembrane</keyword>
<feature type="domain" description="YdbS-like PH" evidence="2">
    <location>
        <begin position="65"/>
        <end position="144"/>
    </location>
</feature>
<dbReference type="PIRSF" id="PIRSF026631">
    <property type="entry name" value="UCP026631"/>
    <property type="match status" value="1"/>
</dbReference>
<dbReference type="EMBL" id="FMAU01000007">
    <property type="protein sequence ID" value="SCC31643.1"/>
    <property type="molecule type" value="Genomic_DNA"/>
</dbReference>
<feature type="transmembrane region" description="Helical" evidence="1">
    <location>
        <begin position="344"/>
        <end position="365"/>
    </location>
</feature>
<dbReference type="Proteomes" id="UP000181997">
    <property type="component" value="Unassembled WGS sequence"/>
</dbReference>
<dbReference type="PANTHER" id="PTHR34473:SF2">
    <property type="entry name" value="UPF0699 TRANSMEMBRANE PROTEIN YDBT"/>
    <property type="match status" value="1"/>
</dbReference>
<dbReference type="OrthoDB" id="2317554at2"/>
<feature type="transmembrane region" description="Helical" evidence="1">
    <location>
        <begin position="176"/>
        <end position="197"/>
    </location>
</feature>
<sequence>MNHSPKRYHPAYIAVEVFSSLKGLAGFYLLLFLLKANSTAGWVIWGRYALLTATAASILFILSRWMFNRYELGATSIVFKEGMFVKKQKTVAWDRIHSHRSSTTFIHRWFGLTSLTLETGTGGENAEFNFPVITQTEKERILSHIEVKKKVGEPVEQTKSDRIVRFRATKKDLMKASFTSLSFLAIFPLLSAIYFNLADFFSIEKSAENAWSYLLDHVWILVILFIAAMIISIVIGFVKTTIKYGNYVISDDKDRIYIEKGVGNEISFSIAKDKVQAVKVEQTLVKRLFGLVSIKLISAGTSDGEEDISSLYPFMPKHDAYSMLHSILPQYHIREEMERFPVKVLWLKLIQPYYLTIASLIGLWFFNKERLWAAAIIFGFSVFLRVLDYYFTSYIRHGHTVQIRKGGWMNETFVTHLHRIQQVTVKHNWLQRKFGVATIMFSNRADPAHESLLYGVPKKEAGSFYEWYHRKTVS</sequence>
<accession>A0A0V8H940</accession>
<feature type="transmembrane region" description="Helical" evidence="1">
    <location>
        <begin position="217"/>
        <end position="238"/>
    </location>
</feature>
<feature type="transmembrane region" description="Helical" evidence="1">
    <location>
        <begin position="371"/>
        <end position="391"/>
    </location>
</feature>
<protein>
    <submittedName>
        <fullName evidence="3">Putative membrane protein</fullName>
    </submittedName>
</protein>
<dbReference type="AlphaFoldDB" id="A0A0V8H940"/>
<reference evidence="4" key="1">
    <citation type="submission" date="2016-08" db="EMBL/GenBank/DDBJ databases">
        <authorList>
            <person name="Varghese N."/>
            <person name="Submissions Spin"/>
        </authorList>
    </citation>
    <scope>NUCLEOTIDE SEQUENCE [LARGE SCALE GENOMIC DNA]</scope>
    <source>
        <strain evidence="4">SGD-1123</strain>
    </source>
</reference>
<dbReference type="Pfam" id="PF03703">
    <property type="entry name" value="bPH_2"/>
    <property type="match status" value="3"/>
</dbReference>
<feature type="transmembrane region" description="Helical" evidence="1">
    <location>
        <begin position="40"/>
        <end position="62"/>
    </location>
</feature>
<evidence type="ECO:0000256" key="1">
    <source>
        <dbReference type="SAM" id="Phobius"/>
    </source>
</evidence>
<keyword evidence="1" id="KW-0472">Membrane</keyword>
<feature type="domain" description="YdbS-like PH" evidence="2">
    <location>
        <begin position="247"/>
        <end position="322"/>
    </location>
</feature>
<keyword evidence="4" id="KW-1185">Reference proteome</keyword>
<evidence type="ECO:0000259" key="2">
    <source>
        <dbReference type="Pfam" id="PF03703"/>
    </source>
</evidence>
<gene>
    <name evidence="3" type="ORF">GA0061094_3916</name>
</gene>
<feature type="domain" description="YdbS-like PH" evidence="2">
    <location>
        <begin position="389"/>
        <end position="468"/>
    </location>
</feature>
<feature type="transmembrane region" description="Helical" evidence="1">
    <location>
        <begin position="12"/>
        <end position="34"/>
    </location>
</feature>
<dbReference type="InterPro" id="IPR005182">
    <property type="entry name" value="YdbS-like_PH"/>
</dbReference>